<dbReference type="RefSeq" id="WP_141968906.1">
    <property type="nucleotide sequence ID" value="NZ_VFPO01000001.1"/>
</dbReference>
<dbReference type="OrthoDB" id="9787701at2"/>
<dbReference type="InterPro" id="IPR036691">
    <property type="entry name" value="Endo/exonu/phosph_ase_sf"/>
</dbReference>
<comment type="cofactor">
    <cofactor evidence="2">
        <name>Mg(2+)</name>
        <dbReference type="ChEBI" id="CHEBI:18420"/>
    </cofactor>
</comment>
<keyword evidence="4" id="KW-0479">Metal-binding</keyword>
<evidence type="ECO:0000256" key="8">
    <source>
        <dbReference type="ARBA" id="ARBA00023204"/>
    </source>
</evidence>
<dbReference type="InterPro" id="IPR005135">
    <property type="entry name" value="Endo/exonuclease/phosphatase"/>
</dbReference>
<sequence>MAYDIEQPYGPLIETTVRVASWNVWHRYGPWREREPAIVATLREAAPDVVVLVEAWEDDEASQAARFAGELGLPHTVFRVFPYGEGPDRSGLALLSRWPLGQVGRQWLAHQEGRLAHQEGRGEPTDSGLALHARVDGPRGPLHVFGAALGWKLGHSAQRQEQVRTLGAFVRQTAGHEAPAVVAGGFNAPPDSDEIRMLTGRTAVAAPDVVFYDAWETAGDGTAGYTWSRDNPWTRPVLWPDRRIDYVFSAWPRPGGAGHPVHCELLGRRPVDGVVPSDHYGVLADLRY</sequence>
<keyword evidence="3" id="KW-0540">Nuclease</keyword>
<keyword evidence="10" id="KW-0269">Exonuclease</keyword>
<dbReference type="Pfam" id="PF03372">
    <property type="entry name" value="Exo_endo_phos"/>
    <property type="match status" value="1"/>
</dbReference>
<keyword evidence="10" id="KW-0255">Endonuclease</keyword>
<evidence type="ECO:0000256" key="6">
    <source>
        <dbReference type="ARBA" id="ARBA00022801"/>
    </source>
</evidence>
<dbReference type="GO" id="GO:0003697">
    <property type="term" value="F:single-stranded DNA binding"/>
    <property type="evidence" value="ECO:0007669"/>
    <property type="project" value="TreeGrafter"/>
</dbReference>
<name>A0A543IET3_9ACTN</name>
<keyword evidence="5" id="KW-0227">DNA damage</keyword>
<protein>
    <submittedName>
        <fullName evidence="10">Endonuclease/exonuclease/phosphatase family metal-dependent hydrolase</fullName>
    </submittedName>
</protein>
<dbReference type="GO" id="GO:0070260">
    <property type="term" value="F:5'-tyrosyl-DNA phosphodiesterase activity"/>
    <property type="evidence" value="ECO:0007669"/>
    <property type="project" value="TreeGrafter"/>
</dbReference>
<dbReference type="Proteomes" id="UP000316706">
    <property type="component" value="Unassembled WGS sequence"/>
</dbReference>
<keyword evidence="6 10" id="KW-0378">Hydrolase</keyword>
<dbReference type="GO" id="GO:0046872">
    <property type="term" value="F:metal ion binding"/>
    <property type="evidence" value="ECO:0007669"/>
    <property type="project" value="UniProtKB-KW"/>
</dbReference>
<dbReference type="EMBL" id="VFPO01000001">
    <property type="protein sequence ID" value="TQM69064.1"/>
    <property type="molecule type" value="Genomic_DNA"/>
</dbReference>
<dbReference type="PANTHER" id="PTHR15822">
    <property type="entry name" value="TRAF AND TNF RECEPTOR-ASSOCIATED PROTEIN"/>
    <property type="match status" value="1"/>
</dbReference>
<organism evidence="10 11">
    <name type="scientific">Actinomadura hallensis</name>
    <dbReference type="NCBI Taxonomy" id="337895"/>
    <lineage>
        <taxon>Bacteria</taxon>
        <taxon>Bacillati</taxon>
        <taxon>Actinomycetota</taxon>
        <taxon>Actinomycetes</taxon>
        <taxon>Streptosporangiales</taxon>
        <taxon>Thermomonosporaceae</taxon>
        <taxon>Actinomadura</taxon>
    </lineage>
</organism>
<keyword evidence="7" id="KW-0460">Magnesium</keyword>
<evidence type="ECO:0000256" key="4">
    <source>
        <dbReference type="ARBA" id="ARBA00022723"/>
    </source>
</evidence>
<dbReference type="PANTHER" id="PTHR15822:SF4">
    <property type="entry name" value="TYROSYL-DNA PHOSPHODIESTERASE 2"/>
    <property type="match status" value="1"/>
</dbReference>
<accession>A0A543IET3</accession>
<feature type="domain" description="Endonuclease/exonuclease/phosphatase" evidence="9">
    <location>
        <begin position="20"/>
        <end position="279"/>
    </location>
</feature>
<gene>
    <name evidence="10" type="ORF">FHX41_2746</name>
</gene>
<comment type="cofactor">
    <cofactor evidence="1">
        <name>Mn(2+)</name>
        <dbReference type="ChEBI" id="CHEBI:29035"/>
    </cofactor>
</comment>
<comment type="caution">
    <text evidence="10">The sequence shown here is derived from an EMBL/GenBank/DDBJ whole genome shotgun (WGS) entry which is preliminary data.</text>
</comment>
<dbReference type="Gene3D" id="3.60.10.10">
    <property type="entry name" value="Endonuclease/exonuclease/phosphatase"/>
    <property type="match status" value="1"/>
</dbReference>
<evidence type="ECO:0000256" key="5">
    <source>
        <dbReference type="ARBA" id="ARBA00022763"/>
    </source>
</evidence>
<evidence type="ECO:0000313" key="10">
    <source>
        <dbReference type="EMBL" id="TQM69064.1"/>
    </source>
</evidence>
<keyword evidence="8" id="KW-0234">DNA repair</keyword>
<dbReference type="GO" id="GO:0006302">
    <property type="term" value="P:double-strand break repair"/>
    <property type="evidence" value="ECO:0007669"/>
    <property type="project" value="TreeGrafter"/>
</dbReference>
<dbReference type="AlphaFoldDB" id="A0A543IET3"/>
<dbReference type="GO" id="GO:0005737">
    <property type="term" value="C:cytoplasm"/>
    <property type="evidence" value="ECO:0007669"/>
    <property type="project" value="TreeGrafter"/>
</dbReference>
<evidence type="ECO:0000256" key="7">
    <source>
        <dbReference type="ARBA" id="ARBA00022842"/>
    </source>
</evidence>
<keyword evidence="11" id="KW-1185">Reference proteome</keyword>
<proteinExistence type="predicted"/>
<evidence type="ECO:0000256" key="1">
    <source>
        <dbReference type="ARBA" id="ARBA00001936"/>
    </source>
</evidence>
<dbReference type="GO" id="GO:0004519">
    <property type="term" value="F:endonuclease activity"/>
    <property type="evidence" value="ECO:0007669"/>
    <property type="project" value="UniProtKB-KW"/>
</dbReference>
<dbReference type="InterPro" id="IPR051547">
    <property type="entry name" value="TDP2-like"/>
</dbReference>
<evidence type="ECO:0000256" key="3">
    <source>
        <dbReference type="ARBA" id="ARBA00022722"/>
    </source>
</evidence>
<evidence type="ECO:0000259" key="9">
    <source>
        <dbReference type="Pfam" id="PF03372"/>
    </source>
</evidence>
<dbReference type="SUPFAM" id="SSF56219">
    <property type="entry name" value="DNase I-like"/>
    <property type="match status" value="1"/>
</dbReference>
<reference evidence="10 11" key="1">
    <citation type="submission" date="2019-06" db="EMBL/GenBank/DDBJ databases">
        <title>Sequencing the genomes of 1000 actinobacteria strains.</title>
        <authorList>
            <person name="Klenk H.-P."/>
        </authorList>
    </citation>
    <scope>NUCLEOTIDE SEQUENCE [LARGE SCALE GENOMIC DNA]</scope>
    <source>
        <strain evidence="10 11">DSM 45043</strain>
    </source>
</reference>
<evidence type="ECO:0000256" key="2">
    <source>
        <dbReference type="ARBA" id="ARBA00001946"/>
    </source>
</evidence>
<evidence type="ECO:0000313" key="11">
    <source>
        <dbReference type="Proteomes" id="UP000316706"/>
    </source>
</evidence>
<dbReference type="GO" id="GO:0004527">
    <property type="term" value="F:exonuclease activity"/>
    <property type="evidence" value="ECO:0007669"/>
    <property type="project" value="UniProtKB-KW"/>
</dbReference>